<gene>
    <name evidence="8" type="ORF">B0T25DRAFT_568775</name>
</gene>
<feature type="binding site" evidence="3">
    <location>
        <position position="266"/>
    </location>
    <ligand>
        <name>FAD</name>
        <dbReference type="ChEBI" id="CHEBI:57692"/>
    </ligand>
</feature>
<feature type="compositionally biased region" description="Polar residues" evidence="4">
    <location>
        <begin position="638"/>
        <end position="647"/>
    </location>
</feature>
<feature type="region of interest" description="Disordered" evidence="4">
    <location>
        <begin position="634"/>
        <end position="665"/>
    </location>
</feature>
<feature type="signal peptide" evidence="5">
    <location>
        <begin position="1"/>
        <end position="21"/>
    </location>
</feature>
<evidence type="ECO:0000313" key="8">
    <source>
        <dbReference type="EMBL" id="KAK3353578.1"/>
    </source>
</evidence>
<evidence type="ECO:0000256" key="5">
    <source>
        <dbReference type="SAM" id="SignalP"/>
    </source>
</evidence>
<dbReference type="Gene3D" id="3.50.50.60">
    <property type="entry name" value="FAD/NAD(P)-binding domain"/>
    <property type="match status" value="1"/>
</dbReference>
<evidence type="ECO:0000256" key="3">
    <source>
        <dbReference type="PIRSR" id="PIRSR000137-2"/>
    </source>
</evidence>
<dbReference type="SUPFAM" id="SSF54373">
    <property type="entry name" value="FAD-linked reductases, C-terminal domain"/>
    <property type="match status" value="1"/>
</dbReference>
<evidence type="ECO:0000256" key="2">
    <source>
        <dbReference type="PIRSR" id="PIRSR000137-1"/>
    </source>
</evidence>
<accession>A0AAJ0HIY9</accession>
<feature type="binding site" evidence="3">
    <location>
        <position position="116"/>
    </location>
    <ligand>
        <name>FAD</name>
        <dbReference type="ChEBI" id="CHEBI:57692"/>
    </ligand>
</feature>
<evidence type="ECO:0008006" key="10">
    <source>
        <dbReference type="Google" id="ProtNLM"/>
    </source>
</evidence>
<feature type="chain" id="PRO_5042509169" description="GMC oxidoreductase" evidence="5">
    <location>
        <begin position="22"/>
        <end position="665"/>
    </location>
</feature>
<dbReference type="InterPro" id="IPR007867">
    <property type="entry name" value="GMC_OxRtase_C"/>
</dbReference>
<reference evidence="8" key="2">
    <citation type="submission" date="2023-06" db="EMBL/GenBank/DDBJ databases">
        <authorList>
            <consortium name="Lawrence Berkeley National Laboratory"/>
            <person name="Haridas S."/>
            <person name="Hensen N."/>
            <person name="Bonometti L."/>
            <person name="Westerberg I."/>
            <person name="Brannstrom I.O."/>
            <person name="Guillou S."/>
            <person name="Cros-Aarteil S."/>
            <person name="Calhoun S."/>
            <person name="Kuo A."/>
            <person name="Mondo S."/>
            <person name="Pangilinan J."/>
            <person name="Riley R."/>
            <person name="Labutti K."/>
            <person name="Andreopoulos B."/>
            <person name="Lipzen A."/>
            <person name="Chen C."/>
            <person name="Yanf M."/>
            <person name="Daum C."/>
            <person name="Ng V."/>
            <person name="Clum A."/>
            <person name="Steindorff A."/>
            <person name="Ohm R."/>
            <person name="Martin F."/>
            <person name="Silar P."/>
            <person name="Natvig D."/>
            <person name="Lalanne C."/>
            <person name="Gautier V."/>
            <person name="Ament-Velasquez S.L."/>
            <person name="Kruys A."/>
            <person name="Hutchinson M.I."/>
            <person name="Powell A.J."/>
            <person name="Barry K."/>
            <person name="Miller A.N."/>
            <person name="Grigoriev I.V."/>
            <person name="Debuchy R."/>
            <person name="Gladieux P."/>
            <person name="Thoren M.H."/>
            <person name="Johannesson H."/>
        </authorList>
    </citation>
    <scope>NUCLEOTIDE SEQUENCE</scope>
    <source>
        <strain evidence="8">CBS 955.72</strain>
    </source>
</reference>
<feature type="domain" description="Glucose-methanol-choline oxidoreductase C-terminal" evidence="7">
    <location>
        <begin position="484"/>
        <end position="626"/>
    </location>
</feature>
<keyword evidence="5" id="KW-0732">Signal</keyword>
<keyword evidence="3" id="KW-0285">Flavoprotein</keyword>
<comment type="caution">
    <text evidence="8">The sequence shown here is derived from an EMBL/GenBank/DDBJ whole genome shotgun (WGS) entry which is preliminary data.</text>
</comment>
<dbReference type="PANTHER" id="PTHR11552:SF115">
    <property type="entry name" value="DEHYDROGENASE XPTC-RELATED"/>
    <property type="match status" value="1"/>
</dbReference>
<dbReference type="EMBL" id="JAUIQD010000004">
    <property type="protein sequence ID" value="KAK3353578.1"/>
    <property type="molecule type" value="Genomic_DNA"/>
</dbReference>
<evidence type="ECO:0000256" key="4">
    <source>
        <dbReference type="SAM" id="MobiDB-lite"/>
    </source>
</evidence>
<keyword evidence="9" id="KW-1185">Reference proteome</keyword>
<dbReference type="PANTHER" id="PTHR11552">
    <property type="entry name" value="GLUCOSE-METHANOL-CHOLINE GMC OXIDOREDUCTASE"/>
    <property type="match status" value="1"/>
</dbReference>
<evidence type="ECO:0000256" key="1">
    <source>
        <dbReference type="ARBA" id="ARBA00010790"/>
    </source>
</evidence>
<dbReference type="AlphaFoldDB" id="A0AAJ0HIY9"/>
<feature type="binding site" evidence="3">
    <location>
        <begin position="124"/>
        <end position="127"/>
    </location>
    <ligand>
        <name>FAD</name>
        <dbReference type="ChEBI" id="CHEBI:57692"/>
    </ligand>
</feature>
<dbReference type="GO" id="GO:0016614">
    <property type="term" value="F:oxidoreductase activity, acting on CH-OH group of donors"/>
    <property type="evidence" value="ECO:0007669"/>
    <property type="project" value="InterPro"/>
</dbReference>
<evidence type="ECO:0000313" key="9">
    <source>
        <dbReference type="Proteomes" id="UP001275084"/>
    </source>
</evidence>
<dbReference type="GO" id="GO:0050660">
    <property type="term" value="F:flavin adenine dinucleotide binding"/>
    <property type="evidence" value="ECO:0007669"/>
    <property type="project" value="InterPro"/>
</dbReference>
<reference evidence="8" key="1">
    <citation type="journal article" date="2023" name="Mol. Phylogenet. Evol.">
        <title>Genome-scale phylogeny and comparative genomics of the fungal order Sordariales.</title>
        <authorList>
            <person name="Hensen N."/>
            <person name="Bonometti L."/>
            <person name="Westerberg I."/>
            <person name="Brannstrom I.O."/>
            <person name="Guillou S."/>
            <person name="Cros-Aarteil S."/>
            <person name="Calhoun S."/>
            <person name="Haridas S."/>
            <person name="Kuo A."/>
            <person name="Mondo S."/>
            <person name="Pangilinan J."/>
            <person name="Riley R."/>
            <person name="LaButti K."/>
            <person name="Andreopoulos B."/>
            <person name="Lipzen A."/>
            <person name="Chen C."/>
            <person name="Yan M."/>
            <person name="Daum C."/>
            <person name="Ng V."/>
            <person name="Clum A."/>
            <person name="Steindorff A."/>
            <person name="Ohm R.A."/>
            <person name="Martin F."/>
            <person name="Silar P."/>
            <person name="Natvig D.O."/>
            <person name="Lalanne C."/>
            <person name="Gautier V."/>
            <person name="Ament-Velasquez S.L."/>
            <person name="Kruys A."/>
            <person name="Hutchinson M.I."/>
            <person name="Powell A.J."/>
            <person name="Barry K."/>
            <person name="Miller A.N."/>
            <person name="Grigoriev I.V."/>
            <person name="Debuchy R."/>
            <person name="Gladieux P."/>
            <person name="Hiltunen Thoren M."/>
            <person name="Johannesson H."/>
        </authorList>
    </citation>
    <scope>NUCLEOTIDE SEQUENCE</scope>
    <source>
        <strain evidence="8">CBS 955.72</strain>
    </source>
</reference>
<protein>
    <recommendedName>
        <fullName evidence="10">GMC oxidoreductase</fullName>
    </recommendedName>
</protein>
<dbReference type="Proteomes" id="UP001275084">
    <property type="component" value="Unassembled WGS sequence"/>
</dbReference>
<dbReference type="InterPro" id="IPR036188">
    <property type="entry name" value="FAD/NAD-bd_sf"/>
</dbReference>
<dbReference type="InterPro" id="IPR012132">
    <property type="entry name" value="GMC_OxRdtase"/>
</dbReference>
<dbReference type="Gene3D" id="3.30.560.10">
    <property type="entry name" value="Glucose Oxidase, domain 3"/>
    <property type="match status" value="1"/>
</dbReference>
<dbReference type="Pfam" id="PF05199">
    <property type="entry name" value="GMC_oxred_C"/>
    <property type="match status" value="1"/>
</dbReference>
<feature type="domain" description="Glucose-methanol-choline oxidoreductase N-terminal" evidence="6">
    <location>
        <begin position="37"/>
        <end position="357"/>
    </location>
</feature>
<feature type="active site" description="Proton donor" evidence="2">
    <location>
        <position position="574"/>
    </location>
</feature>
<organism evidence="8 9">
    <name type="scientific">Lasiosphaeria hispida</name>
    <dbReference type="NCBI Taxonomy" id="260671"/>
    <lineage>
        <taxon>Eukaryota</taxon>
        <taxon>Fungi</taxon>
        <taxon>Dikarya</taxon>
        <taxon>Ascomycota</taxon>
        <taxon>Pezizomycotina</taxon>
        <taxon>Sordariomycetes</taxon>
        <taxon>Sordariomycetidae</taxon>
        <taxon>Sordariales</taxon>
        <taxon>Lasiosphaeriaceae</taxon>
        <taxon>Lasiosphaeria</taxon>
    </lineage>
</organism>
<sequence length="665" mass="70506">MDFTTLLALILFSAWSPAINCILLHPTNITDHLLPSYDYIVVGGGVAGLVVANRLSENSTVTVLVLESGELDASENTVTVPGLIGHGHSPAYGWNFSTAPQQFLDGNRRRYDQGHVVGGGSILNGLVTTRGAAADYDAWQAIGNPGWGWYGMLPYFKKSENFTVDVDIQVASSLHIEPDLSVHGTGGPLQVTYPKFLYPHSSNFLEGFSELGVPILNDPNAGVSSGAMIAPASMITGSQSRADSRGAYLDGIMGRLNLHIASEQTVTRILIGAGTTSNIITPPFGHLRRAYGVEFTTSADSPRRNITCTREVVLAAGGVLSPVLLQVSGIGPAPILQELGVSVQVDLPGVGHNLQDHGMVGAFYNYTEPGLFTTRNLTGTALASTEQEYFTNHTGPWTAPLISAVAFPPLHLLSPTNWTTLLTDLSSTPPSTNLPLGPGQHPTLVAGFARQRQLLIRLLARPDVGALEIMSDSIGTLTAAIQRPFSRGFVRPRTADVLAGGAVAPNIDLDPRYCAQAEDCGILALGLQFNNKLVQTAAMSRLLPSPRAPWDSMTAANETALLEAIREGLVTEFHPCGTTAMMPLDLGGVVDPRLVVYGTENVRVVDAGIIPIIPAAHLQAGVYAVAEKAADIIKEDNSGTGARSAPTSGPRRRPHISLQDRLNPA</sequence>
<comment type="cofactor">
    <cofactor evidence="3">
        <name>FAD</name>
        <dbReference type="ChEBI" id="CHEBI:57692"/>
    </cofactor>
</comment>
<name>A0AAJ0HIY9_9PEZI</name>
<dbReference type="InterPro" id="IPR000172">
    <property type="entry name" value="GMC_OxRdtase_N"/>
</dbReference>
<dbReference type="GO" id="GO:0044550">
    <property type="term" value="P:secondary metabolite biosynthetic process"/>
    <property type="evidence" value="ECO:0007669"/>
    <property type="project" value="TreeGrafter"/>
</dbReference>
<keyword evidence="3" id="KW-0274">FAD</keyword>
<evidence type="ECO:0000259" key="6">
    <source>
        <dbReference type="Pfam" id="PF00732"/>
    </source>
</evidence>
<evidence type="ECO:0000259" key="7">
    <source>
        <dbReference type="Pfam" id="PF05199"/>
    </source>
</evidence>
<dbReference type="PIRSF" id="PIRSF000137">
    <property type="entry name" value="Alcohol_oxidase"/>
    <property type="match status" value="1"/>
</dbReference>
<comment type="similarity">
    <text evidence="1">Belongs to the GMC oxidoreductase family.</text>
</comment>
<feature type="active site" description="Proton acceptor" evidence="2">
    <location>
        <position position="617"/>
    </location>
</feature>
<dbReference type="SUPFAM" id="SSF51905">
    <property type="entry name" value="FAD/NAD(P)-binding domain"/>
    <property type="match status" value="1"/>
</dbReference>
<dbReference type="Pfam" id="PF00732">
    <property type="entry name" value="GMC_oxred_N"/>
    <property type="match status" value="1"/>
</dbReference>
<proteinExistence type="inferred from homology"/>